<evidence type="ECO:0000313" key="4">
    <source>
        <dbReference type="Proteomes" id="UP000887565"/>
    </source>
</evidence>
<protein>
    <submittedName>
        <fullName evidence="5">SHSP domain-containing protein</fullName>
    </submittedName>
</protein>
<dbReference type="PANTHER" id="PTHR45640">
    <property type="entry name" value="HEAT SHOCK PROTEIN HSP-12.2-RELATED"/>
    <property type="match status" value="1"/>
</dbReference>
<dbReference type="GO" id="GO:0009408">
    <property type="term" value="P:response to heat"/>
    <property type="evidence" value="ECO:0007669"/>
    <property type="project" value="TreeGrafter"/>
</dbReference>
<dbReference type="WBParaSite" id="nRc.2.0.1.t10552-RA">
    <property type="protein sequence ID" value="nRc.2.0.1.t10552-RA"/>
    <property type="gene ID" value="nRc.2.0.1.g10552"/>
</dbReference>
<evidence type="ECO:0000313" key="5">
    <source>
        <dbReference type="WBParaSite" id="nRc.2.0.1.t10552-RA"/>
    </source>
</evidence>
<dbReference type="Pfam" id="PF00011">
    <property type="entry name" value="HSP20"/>
    <property type="match status" value="1"/>
</dbReference>
<evidence type="ECO:0000259" key="3">
    <source>
        <dbReference type="PROSITE" id="PS01031"/>
    </source>
</evidence>
<keyword evidence="4" id="KW-1185">Reference proteome</keyword>
<dbReference type="OMA" id="SITRCYR"/>
<sequence length="106" mass="12058">MATDKEKARWDWPLQRNDGAVRMINDHRRFSVDLEVPTFKPHEIDVKVMNDELVVHCSQTAAPGRLPREIHRTYRLPSDVDINSIKTAIGTNGVLQISAVKRPSIS</sequence>
<organism evidence="4 5">
    <name type="scientific">Romanomermis culicivorax</name>
    <name type="common">Nematode worm</name>
    <dbReference type="NCBI Taxonomy" id="13658"/>
    <lineage>
        <taxon>Eukaryota</taxon>
        <taxon>Metazoa</taxon>
        <taxon>Ecdysozoa</taxon>
        <taxon>Nematoda</taxon>
        <taxon>Enoplea</taxon>
        <taxon>Dorylaimia</taxon>
        <taxon>Mermithida</taxon>
        <taxon>Mermithoidea</taxon>
        <taxon>Mermithidae</taxon>
        <taxon>Romanomermis</taxon>
    </lineage>
</organism>
<dbReference type="Proteomes" id="UP000887565">
    <property type="component" value="Unplaced"/>
</dbReference>
<dbReference type="Gene3D" id="2.60.40.790">
    <property type="match status" value="1"/>
</dbReference>
<dbReference type="PROSITE" id="PS01031">
    <property type="entry name" value="SHSP"/>
    <property type="match status" value="1"/>
</dbReference>
<reference evidence="5" key="1">
    <citation type="submission" date="2022-11" db="UniProtKB">
        <authorList>
            <consortium name="WormBaseParasite"/>
        </authorList>
    </citation>
    <scope>IDENTIFICATION</scope>
</reference>
<dbReference type="InterPro" id="IPR008978">
    <property type="entry name" value="HSP20-like_chaperone"/>
</dbReference>
<evidence type="ECO:0000256" key="1">
    <source>
        <dbReference type="PROSITE-ProRule" id="PRU00285"/>
    </source>
</evidence>
<evidence type="ECO:0000256" key="2">
    <source>
        <dbReference type="RuleBase" id="RU003616"/>
    </source>
</evidence>
<dbReference type="SUPFAM" id="SSF49764">
    <property type="entry name" value="HSP20-like chaperones"/>
    <property type="match status" value="1"/>
</dbReference>
<feature type="domain" description="SHSP" evidence="3">
    <location>
        <begin position="12"/>
        <end position="106"/>
    </location>
</feature>
<dbReference type="PANTHER" id="PTHR45640:SF35">
    <property type="entry name" value="HEAT SHOCK PROTEIN HSP-12.2"/>
    <property type="match status" value="1"/>
</dbReference>
<name>A0A915I9K7_ROMCU</name>
<dbReference type="CDD" id="cd06526">
    <property type="entry name" value="metazoan_ACD"/>
    <property type="match status" value="1"/>
</dbReference>
<dbReference type="GO" id="GO:0051082">
    <property type="term" value="F:unfolded protein binding"/>
    <property type="evidence" value="ECO:0007669"/>
    <property type="project" value="TreeGrafter"/>
</dbReference>
<dbReference type="InterPro" id="IPR002068">
    <property type="entry name" value="A-crystallin/Hsp20_dom"/>
</dbReference>
<dbReference type="GO" id="GO:0005737">
    <property type="term" value="C:cytoplasm"/>
    <property type="evidence" value="ECO:0007669"/>
    <property type="project" value="TreeGrafter"/>
</dbReference>
<dbReference type="AlphaFoldDB" id="A0A915I9K7"/>
<dbReference type="GO" id="GO:0042026">
    <property type="term" value="P:protein refolding"/>
    <property type="evidence" value="ECO:0007669"/>
    <property type="project" value="TreeGrafter"/>
</dbReference>
<proteinExistence type="inferred from homology"/>
<accession>A0A915I9K7</accession>
<dbReference type="InterPro" id="IPR001436">
    <property type="entry name" value="Alpha-crystallin/sHSP_animal"/>
</dbReference>
<dbReference type="GO" id="GO:0005634">
    <property type="term" value="C:nucleus"/>
    <property type="evidence" value="ECO:0007669"/>
    <property type="project" value="TreeGrafter"/>
</dbReference>
<comment type="similarity">
    <text evidence="1 2">Belongs to the small heat shock protein (HSP20) family.</text>
</comment>